<reference evidence="8 9" key="1">
    <citation type="submission" date="2024-06" db="EMBL/GenBank/DDBJ databases">
        <authorList>
            <person name="Campbell A.G."/>
        </authorList>
    </citation>
    <scope>NUCLEOTIDE SEQUENCE [LARGE SCALE GENOMIC DNA]</scope>
    <source>
        <strain evidence="8 9">EM12</strain>
    </source>
</reference>
<dbReference type="Proteomes" id="UP001480955">
    <property type="component" value="Unassembled WGS sequence"/>
</dbReference>
<protein>
    <submittedName>
        <fullName evidence="8">RNA methyltransferase</fullName>
    </submittedName>
</protein>
<dbReference type="Gene3D" id="2.40.50.140">
    <property type="entry name" value="Nucleic acid-binding proteins"/>
    <property type="match status" value="1"/>
</dbReference>
<evidence type="ECO:0000256" key="4">
    <source>
        <dbReference type="ARBA" id="ARBA00022691"/>
    </source>
</evidence>
<dbReference type="PANTHER" id="PTHR11061:SF49">
    <property type="entry name" value="23S RRNA (URACIL(1939)-C(5))-METHYLTRANSFERASE RLMD"/>
    <property type="match status" value="1"/>
</dbReference>
<proteinExistence type="inferred from homology"/>
<evidence type="ECO:0000256" key="5">
    <source>
        <dbReference type="ARBA" id="ARBA00023014"/>
    </source>
</evidence>
<keyword evidence="1" id="KW-0408">Iron</keyword>
<keyword evidence="9" id="KW-1185">Reference proteome</keyword>
<evidence type="ECO:0000256" key="6">
    <source>
        <dbReference type="PROSITE-ProRule" id="PRU01024"/>
    </source>
</evidence>
<dbReference type="InterPro" id="IPR030390">
    <property type="entry name" value="MeTrfase_TrmA_AS"/>
</dbReference>
<dbReference type="EMBL" id="JBELQE010000121">
    <property type="protein sequence ID" value="MER2252824.1"/>
    <property type="molecule type" value="Genomic_DNA"/>
</dbReference>
<feature type="binding site" evidence="6">
    <location>
        <position position="351"/>
    </location>
    <ligand>
        <name>S-adenosyl-L-methionine</name>
        <dbReference type="ChEBI" id="CHEBI:59789"/>
    </ligand>
</feature>
<feature type="active site" evidence="7">
    <location>
        <position position="377"/>
    </location>
</feature>
<organism evidence="8 9">
    <name type="scientific">Methylorubrum podarium</name>
    <dbReference type="NCBI Taxonomy" id="200476"/>
    <lineage>
        <taxon>Bacteria</taxon>
        <taxon>Pseudomonadati</taxon>
        <taxon>Pseudomonadota</taxon>
        <taxon>Alphaproteobacteria</taxon>
        <taxon>Hyphomicrobiales</taxon>
        <taxon>Methylobacteriaceae</taxon>
        <taxon>Methylorubrum</taxon>
    </lineage>
</organism>
<evidence type="ECO:0000313" key="9">
    <source>
        <dbReference type="Proteomes" id="UP001480955"/>
    </source>
</evidence>
<dbReference type="PROSITE" id="PS01230">
    <property type="entry name" value="TRMA_1"/>
    <property type="match status" value="1"/>
</dbReference>
<comment type="caution">
    <text evidence="8">The sequence shown here is derived from an EMBL/GenBank/DDBJ whole genome shotgun (WGS) entry which is preliminary data.</text>
</comment>
<dbReference type="GO" id="GO:0032259">
    <property type="term" value="P:methylation"/>
    <property type="evidence" value="ECO:0007669"/>
    <property type="project" value="UniProtKB-KW"/>
</dbReference>
<keyword evidence="3 6" id="KW-0808">Transferase</keyword>
<name>A0ABV1QU18_9HYPH</name>
<dbReference type="PANTHER" id="PTHR11061">
    <property type="entry name" value="RNA M5U METHYLTRANSFERASE"/>
    <property type="match status" value="1"/>
</dbReference>
<keyword evidence="4 6" id="KW-0949">S-adenosyl-L-methionine</keyword>
<evidence type="ECO:0000256" key="3">
    <source>
        <dbReference type="ARBA" id="ARBA00022679"/>
    </source>
</evidence>
<keyword evidence="5" id="KW-0411">Iron-sulfur</keyword>
<accession>A0ABV1QU18</accession>
<sequence length="433" mass="45598">MSDVARDNLPEEILTIARLGARGDGLSEDGLPVPGALPGERVRVHRGDRIGTLVAVEEASPERIAPFCPYFSACGGCAVQHLAPDPYAAWKRGIVGGALAQARIETELRPLVDARGTGRRRITLHVREIEGRAEAGLMEARSHALVAIEHCPITVPGLHRAPAVAEALAAPLGHGRKPLDVAATATATGLDIDIRGHGPVSEGVRGVLTRLAGELDLARLSLHGDVVVERRPPAVGEGPARRVPPSGGFLQATQAGEAALTALVLEAMDEGKARVRRVADLFCGSGPFALTLAAGGREVHAVEGEAAAITALTRAYRAGAGFARITAEARDLFRRPLLGPELDALDAVVFDPPRAGAEAQVRRIAESKVPLVVGVACDPGTFTRDAATLIAGGYRLERVTPVDQFAWSAHVELVGVFRKDARKPAGRTLRRPR</sequence>
<evidence type="ECO:0000256" key="1">
    <source>
        <dbReference type="ARBA" id="ARBA00022485"/>
    </source>
</evidence>
<dbReference type="PROSITE" id="PS51687">
    <property type="entry name" value="SAM_MT_RNA_M5U"/>
    <property type="match status" value="1"/>
</dbReference>
<evidence type="ECO:0000313" key="8">
    <source>
        <dbReference type="EMBL" id="MER2252824.1"/>
    </source>
</evidence>
<comment type="similarity">
    <text evidence="6">Belongs to the class I-like SAM-binding methyltransferase superfamily. RNA M5U methyltransferase family.</text>
</comment>
<keyword evidence="1" id="KW-0004">4Fe-4S</keyword>
<dbReference type="InterPro" id="IPR010280">
    <property type="entry name" value="U5_MeTrfase_fam"/>
</dbReference>
<feature type="binding site" evidence="6">
    <location>
        <position position="282"/>
    </location>
    <ligand>
        <name>S-adenosyl-L-methionine</name>
        <dbReference type="ChEBI" id="CHEBI:59789"/>
    </ligand>
</feature>
<evidence type="ECO:0000256" key="7">
    <source>
        <dbReference type="PROSITE-ProRule" id="PRU10015"/>
    </source>
</evidence>
<keyword evidence="2 6" id="KW-0489">Methyltransferase</keyword>
<dbReference type="Gene3D" id="2.40.50.1070">
    <property type="match status" value="1"/>
</dbReference>
<evidence type="ECO:0000256" key="2">
    <source>
        <dbReference type="ARBA" id="ARBA00022603"/>
    </source>
</evidence>
<feature type="binding site" evidence="6">
    <location>
        <position position="303"/>
    </location>
    <ligand>
        <name>S-adenosyl-L-methionine</name>
        <dbReference type="ChEBI" id="CHEBI:59789"/>
    </ligand>
</feature>
<dbReference type="GO" id="GO:0008168">
    <property type="term" value="F:methyltransferase activity"/>
    <property type="evidence" value="ECO:0007669"/>
    <property type="project" value="UniProtKB-KW"/>
</dbReference>
<dbReference type="InterPro" id="IPR029063">
    <property type="entry name" value="SAM-dependent_MTases_sf"/>
</dbReference>
<feature type="active site" description="Nucleophile" evidence="6">
    <location>
        <position position="377"/>
    </location>
</feature>
<dbReference type="InterPro" id="IPR012340">
    <property type="entry name" value="NA-bd_OB-fold"/>
</dbReference>
<feature type="binding site" evidence="6">
    <location>
        <position position="251"/>
    </location>
    <ligand>
        <name>S-adenosyl-L-methionine</name>
        <dbReference type="ChEBI" id="CHEBI:59789"/>
    </ligand>
</feature>
<dbReference type="SUPFAM" id="SSF53335">
    <property type="entry name" value="S-adenosyl-L-methionine-dependent methyltransferases"/>
    <property type="match status" value="1"/>
</dbReference>
<keyword evidence="1" id="KW-0479">Metal-binding</keyword>
<gene>
    <name evidence="8" type="ORF">ABS772_23165</name>
</gene>
<dbReference type="CDD" id="cd02440">
    <property type="entry name" value="AdoMet_MTases"/>
    <property type="match status" value="1"/>
</dbReference>
<dbReference type="Gene3D" id="3.40.50.150">
    <property type="entry name" value="Vaccinia Virus protein VP39"/>
    <property type="match status" value="1"/>
</dbReference>
<dbReference type="Pfam" id="PF05958">
    <property type="entry name" value="tRNA_U5-meth_tr"/>
    <property type="match status" value="1"/>
</dbReference>